<reference evidence="3 4" key="1">
    <citation type="submission" date="2014-04" db="EMBL/GenBank/DDBJ databases">
        <authorList>
            <consortium name="DOE Joint Genome Institute"/>
            <person name="Kuo A."/>
            <person name="Girlanda M."/>
            <person name="Perotto S."/>
            <person name="Kohler A."/>
            <person name="Nagy L.G."/>
            <person name="Floudas D."/>
            <person name="Copeland A."/>
            <person name="Barry K.W."/>
            <person name="Cichocki N."/>
            <person name="Veneault-Fourrey C."/>
            <person name="LaButti K."/>
            <person name="Lindquist E.A."/>
            <person name="Lipzen A."/>
            <person name="Lundell T."/>
            <person name="Morin E."/>
            <person name="Murat C."/>
            <person name="Sun H."/>
            <person name="Tunlid A."/>
            <person name="Henrissat B."/>
            <person name="Grigoriev I.V."/>
            <person name="Hibbett D.S."/>
            <person name="Martin F."/>
            <person name="Nordberg H.P."/>
            <person name="Cantor M.N."/>
            <person name="Hua S.X."/>
        </authorList>
    </citation>
    <scope>NUCLEOTIDE SEQUENCE [LARGE SCALE GENOMIC DNA]</scope>
    <source>
        <strain evidence="3 4">MUT 4182</strain>
    </source>
</reference>
<feature type="compositionally biased region" description="Basic residues" evidence="1">
    <location>
        <begin position="252"/>
        <end position="261"/>
    </location>
</feature>
<dbReference type="InterPro" id="IPR045341">
    <property type="entry name" value="DUF6532"/>
</dbReference>
<feature type="region of interest" description="Disordered" evidence="1">
    <location>
        <begin position="39"/>
        <end position="82"/>
    </location>
</feature>
<proteinExistence type="predicted"/>
<evidence type="ECO:0000313" key="4">
    <source>
        <dbReference type="Proteomes" id="UP000054248"/>
    </source>
</evidence>
<dbReference type="AlphaFoldDB" id="A0A0C3M1K3"/>
<organism evidence="3 4">
    <name type="scientific">Tulasnella calospora MUT 4182</name>
    <dbReference type="NCBI Taxonomy" id="1051891"/>
    <lineage>
        <taxon>Eukaryota</taxon>
        <taxon>Fungi</taxon>
        <taxon>Dikarya</taxon>
        <taxon>Basidiomycota</taxon>
        <taxon>Agaricomycotina</taxon>
        <taxon>Agaricomycetes</taxon>
        <taxon>Cantharellales</taxon>
        <taxon>Tulasnellaceae</taxon>
        <taxon>Tulasnella</taxon>
    </lineage>
</organism>
<feature type="compositionally biased region" description="Acidic residues" evidence="1">
    <location>
        <begin position="166"/>
        <end position="180"/>
    </location>
</feature>
<feature type="region of interest" description="Disordered" evidence="1">
    <location>
        <begin position="251"/>
        <end position="275"/>
    </location>
</feature>
<feature type="region of interest" description="Disordered" evidence="1">
    <location>
        <begin position="225"/>
        <end position="244"/>
    </location>
</feature>
<feature type="compositionally biased region" description="Polar residues" evidence="1">
    <location>
        <begin position="68"/>
        <end position="82"/>
    </location>
</feature>
<sequence>MDSNTCLCIPPAIPSIELVKDAFSSSVKNSPWRIIHRPRKGWVTKQESLRQPPPRGSPHKRGAFPQGHPQNFGASPQGYTTVYAQPLPSTTSSRTGGFSVLPSPAISTVPMGLWSNSSSLHGQILTATFHPSSPIINPTPPTNPGFNQFALTPTPGGAHQESTYGESDEEDEDEDGEDEFASISLSAPTNPPAGAISDSLGAHVTPARHLDQAFTQTGQFQEATNTVTSQSELNGADVLTGDDDDALESLRNKTKRRRQPHTHLGNAGAPDSEQAPLDRLDADLTNLNAYNEHERPFLHLARVVYSALLVTREAMPLPGTALKFQIEAYEEAGRLLKQGRPPPLPLKPDSRHLRLIAKHGPTTRGRLKTAALNTIDGRAEPEVVAMWVGRLLDRKNFTFRECTEEGQRAGIFRHPAIANVLISTLFRDRDSDGVLVKHWFLPLIPEEAIFMACIAASYMARSHKAERRARGSLCLADLRDYNKPDSCHLDGLAPIPGAAASKTSAEPESFFDEQDGD</sequence>
<dbReference type="EMBL" id="KN823006">
    <property type="protein sequence ID" value="KIO27602.1"/>
    <property type="molecule type" value="Genomic_DNA"/>
</dbReference>
<keyword evidence="4" id="KW-1185">Reference proteome</keyword>
<feature type="region of interest" description="Disordered" evidence="1">
    <location>
        <begin position="498"/>
        <end position="517"/>
    </location>
</feature>
<protein>
    <recommendedName>
        <fullName evidence="2">DUF6532 domain-containing protein</fullName>
    </recommendedName>
</protein>
<feature type="domain" description="DUF6532" evidence="2">
    <location>
        <begin position="303"/>
        <end position="457"/>
    </location>
</feature>
<accession>A0A0C3M1K3</accession>
<evidence type="ECO:0000313" key="3">
    <source>
        <dbReference type="EMBL" id="KIO27602.1"/>
    </source>
</evidence>
<evidence type="ECO:0000256" key="1">
    <source>
        <dbReference type="SAM" id="MobiDB-lite"/>
    </source>
</evidence>
<feature type="region of interest" description="Disordered" evidence="1">
    <location>
        <begin position="137"/>
        <end position="199"/>
    </location>
</feature>
<gene>
    <name evidence="3" type="ORF">M407DRAFT_7194</name>
</gene>
<dbReference type="Pfam" id="PF20149">
    <property type="entry name" value="DUF6532"/>
    <property type="match status" value="1"/>
</dbReference>
<evidence type="ECO:0000259" key="2">
    <source>
        <dbReference type="Pfam" id="PF20149"/>
    </source>
</evidence>
<name>A0A0C3M1K3_9AGAM</name>
<reference evidence="4" key="2">
    <citation type="submission" date="2015-01" db="EMBL/GenBank/DDBJ databases">
        <title>Evolutionary Origins and Diversification of the Mycorrhizal Mutualists.</title>
        <authorList>
            <consortium name="DOE Joint Genome Institute"/>
            <consortium name="Mycorrhizal Genomics Consortium"/>
            <person name="Kohler A."/>
            <person name="Kuo A."/>
            <person name="Nagy L.G."/>
            <person name="Floudas D."/>
            <person name="Copeland A."/>
            <person name="Barry K.W."/>
            <person name="Cichocki N."/>
            <person name="Veneault-Fourrey C."/>
            <person name="LaButti K."/>
            <person name="Lindquist E.A."/>
            <person name="Lipzen A."/>
            <person name="Lundell T."/>
            <person name="Morin E."/>
            <person name="Murat C."/>
            <person name="Riley R."/>
            <person name="Ohm R."/>
            <person name="Sun H."/>
            <person name="Tunlid A."/>
            <person name="Henrissat B."/>
            <person name="Grigoriev I.V."/>
            <person name="Hibbett D.S."/>
            <person name="Martin F."/>
        </authorList>
    </citation>
    <scope>NUCLEOTIDE SEQUENCE [LARGE SCALE GENOMIC DNA]</scope>
    <source>
        <strain evidence="4">MUT 4182</strain>
    </source>
</reference>
<dbReference type="HOGENOM" id="CLU_594740_0_0_1"/>
<dbReference type="Proteomes" id="UP000054248">
    <property type="component" value="Unassembled WGS sequence"/>
</dbReference>
<dbReference type="OrthoDB" id="3227169at2759"/>